<keyword evidence="6 15" id="KW-0560">Oxidoreductase</keyword>
<dbReference type="RefSeq" id="WP_103298557.1">
    <property type="nucleotide sequence ID" value="NZ_AP040368.1"/>
</dbReference>
<dbReference type="Proteomes" id="UP000254047">
    <property type="component" value="Unassembled WGS sequence"/>
</dbReference>
<dbReference type="FunFam" id="3.40.30.10:FF:000326">
    <property type="entry name" value="Bacterioferritin comigratory protein"/>
    <property type="match status" value="1"/>
</dbReference>
<dbReference type="EMBL" id="UHDO01000001">
    <property type="protein sequence ID" value="SUM43843.1"/>
    <property type="molecule type" value="Genomic_DNA"/>
</dbReference>
<dbReference type="PROSITE" id="PS51352">
    <property type="entry name" value="THIOREDOXIN_2"/>
    <property type="match status" value="1"/>
</dbReference>
<feature type="active site" description="Cysteine sulfenic acid (-SOH) intermediate; for peroxidase activity" evidence="13">
    <location>
        <position position="44"/>
    </location>
</feature>
<evidence type="ECO:0000313" key="18">
    <source>
        <dbReference type="Proteomes" id="UP000297598"/>
    </source>
</evidence>
<evidence type="ECO:0000256" key="2">
    <source>
        <dbReference type="ARBA" id="ARBA00011245"/>
    </source>
</evidence>
<dbReference type="InterPro" id="IPR024706">
    <property type="entry name" value="Peroxiredoxin_AhpC-typ"/>
</dbReference>
<evidence type="ECO:0000313" key="16">
    <source>
        <dbReference type="EMBL" id="TGE15764.1"/>
    </source>
</evidence>
<dbReference type="CDD" id="cd03017">
    <property type="entry name" value="PRX_BCP"/>
    <property type="match status" value="1"/>
</dbReference>
<evidence type="ECO:0000313" key="17">
    <source>
        <dbReference type="Proteomes" id="UP000254047"/>
    </source>
</evidence>
<gene>
    <name evidence="15" type="primary">bcp</name>
    <name evidence="16" type="ORF">BJR09_10925</name>
    <name evidence="15" type="ORF">NCTC13830_01214</name>
</gene>
<dbReference type="GO" id="GO:0005737">
    <property type="term" value="C:cytoplasm"/>
    <property type="evidence" value="ECO:0007669"/>
    <property type="project" value="TreeGrafter"/>
</dbReference>
<dbReference type="GO" id="GO:0034599">
    <property type="term" value="P:cellular response to oxidative stress"/>
    <property type="evidence" value="ECO:0007669"/>
    <property type="project" value="TreeGrafter"/>
</dbReference>
<organism evidence="15 17">
    <name type="scientific">Staphylococcus petrasii</name>
    <dbReference type="NCBI Taxonomy" id="1276936"/>
    <lineage>
        <taxon>Bacteria</taxon>
        <taxon>Bacillati</taxon>
        <taxon>Bacillota</taxon>
        <taxon>Bacilli</taxon>
        <taxon>Bacillales</taxon>
        <taxon>Staphylococcaceae</taxon>
        <taxon>Staphylococcus</taxon>
    </lineage>
</organism>
<feature type="domain" description="Thioredoxin" evidence="14">
    <location>
        <begin position="2"/>
        <end position="151"/>
    </location>
</feature>
<reference evidence="16 18" key="2">
    <citation type="submission" date="2019-04" db="EMBL/GenBank/DDBJ databases">
        <title>Genomic characterization of Staphylococcus petrasii strains.</title>
        <authorList>
            <person name="Vrbovska V."/>
            <person name="Kovarovic V."/>
            <person name="Maslanova I."/>
            <person name="Indrakova A."/>
            <person name="Petras P."/>
            <person name="Sedo O."/>
            <person name="Svec P."/>
            <person name="Fisarova L."/>
            <person name="Sedlacek I."/>
            <person name="Doskar J."/>
            <person name="Pantucek R."/>
        </authorList>
    </citation>
    <scope>NUCLEOTIDE SEQUENCE [LARGE SCALE GENOMIC DNA]</scope>
    <source>
        <strain evidence="16 18">P5404</strain>
    </source>
</reference>
<evidence type="ECO:0000256" key="10">
    <source>
        <dbReference type="ARBA" id="ARBA00038489"/>
    </source>
</evidence>
<evidence type="ECO:0000256" key="7">
    <source>
        <dbReference type="ARBA" id="ARBA00023157"/>
    </source>
</evidence>
<protein>
    <recommendedName>
        <fullName evidence="3">thioredoxin-dependent peroxiredoxin</fullName>
        <ecNumber evidence="3">1.11.1.24</ecNumber>
    </recommendedName>
    <alternativeName>
        <fullName evidence="11">Bacterioferritin comigratory protein</fullName>
    </alternativeName>
    <alternativeName>
        <fullName evidence="9">Thioredoxin peroxidase</fullName>
    </alternativeName>
</protein>
<dbReference type="AlphaFoldDB" id="A0A380G0R8"/>
<dbReference type="PIRSF" id="PIRSF000239">
    <property type="entry name" value="AHPC"/>
    <property type="match status" value="1"/>
</dbReference>
<dbReference type="GO" id="GO:0008379">
    <property type="term" value="F:thioredoxin peroxidase activity"/>
    <property type="evidence" value="ECO:0007669"/>
    <property type="project" value="TreeGrafter"/>
</dbReference>
<keyword evidence="4 15" id="KW-0575">Peroxidase</keyword>
<comment type="function">
    <text evidence="1">Thiol-specific peroxidase that catalyzes the reduction of hydrogen peroxide and organic hydroperoxides to water and alcohols, respectively. Plays a role in cell protection against oxidative stress by detoxifying peroxides and as sensor of hydrogen peroxide-mediated signaling events.</text>
</comment>
<dbReference type="InterPro" id="IPR000866">
    <property type="entry name" value="AhpC/TSA"/>
</dbReference>
<dbReference type="InterPro" id="IPR013766">
    <property type="entry name" value="Thioredoxin_domain"/>
</dbReference>
<comment type="catalytic activity">
    <reaction evidence="12">
        <text>a hydroperoxide + [thioredoxin]-dithiol = an alcohol + [thioredoxin]-disulfide + H2O</text>
        <dbReference type="Rhea" id="RHEA:62620"/>
        <dbReference type="Rhea" id="RHEA-COMP:10698"/>
        <dbReference type="Rhea" id="RHEA-COMP:10700"/>
        <dbReference type="ChEBI" id="CHEBI:15377"/>
        <dbReference type="ChEBI" id="CHEBI:29950"/>
        <dbReference type="ChEBI" id="CHEBI:30879"/>
        <dbReference type="ChEBI" id="CHEBI:35924"/>
        <dbReference type="ChEBI" id="CHEBI:50058"/>
        <dbReference type="EC" id="1.11.1.24"/>
    </reaction>
</comment>
<dbReference type="PANTHER" id="PTHR42801">
    <property type="entry name" value="THIOREDOXIN-DEPENDENT PEROXIDE REDUCTASE"/>
    <property type="match status" value="1"/>
</dbReference>
<evidence type="ECO:0000256" key="9">
    <source>
        <dbReference type="ARBA" id="ARBA00032824"/>
    </source>
</evidence>
<comment type="similarity">
    <text evidence="10">Belongs to the peroxiredoxin family. BCP/PrxQ subfamily.</text>
</comment>
<comment type="subunit">
    <text evidence="2">Monomer.</text>
</comment>
<dbReference type="InterPro" id="IPR050924">
    <property type="entry name" value="Peroxiredoxin_BCP/PrxQ"/>
</dbReference>
<evidence type="ECO:0000256" key="4">
    <source>
        <dbReference type="ARBA" id="ARBA00022559"/>
    </source>
</evidence>
<dbReference type="Proteomes" id="UP000297598">
    <property type="component" value="Unassembled WGS sequence"/>
</dbReference>
<dbReference type="GeneID" id="48901843"/>
<dbReference type="Pfam" id="PF00578">
    <property type="entry name" value="AhpC-TSA"/>
    <property type="match status" value="1"/>
</dbReference>
<accession>A0A380G0R8</accession>
<dbReference type="SUPFAM" id="SSF52833">
    <property type="entry name" value="Thioredoxin-like"/>
    <property type="match status" value="1"/>
</dbReference>
<evidence type="ECO:0000256" key="6">
    <source>
        <dbReference type="ARBA" id="ARBA00023002"/>
    </source>
</evidence>
<name>A0A380G0R8_9STAP</name>
<keyword evidence="7" id="KW-1015">Disulfide bond</keyword>
<evidence type="ECO:0000256" key="1">
    <source>
        <dbReference type="ARBA" id="ARBA00003330"/>
    </source>
</evidence>
<reference evidence="15 17" key="1">
    <citation type="submission" date="2018-06" db="EMBL/GenBank/DDBJ databases">
        <authorList>
            <consortium name="Pathogen Informatics"/>
            <person name="Doyle S."/>
        </authorList>
    </citation>
    <scope>NUCLEOTIDE SEQUENCE [LARGE SCALE GENOMIC DNA]</scope>
    <source>
        <strain evidence="15 17">NCTC13830</strain>
    </source>
</reference>
<evidence type="ECO:0000256" key="5">
    <source>
        <dbReference type="ARBA" id="ARBA00022862"/>
    </source>
</evidence>
<dbReference type="EC" id="1.11.1.24" evidence="3"/>
<evidence type="ECO:0000256" key="8">
    <source>
        <dbReference type="ARBA" id="ARBA00023284"/>
    </source>
</evidence>
<keyword evidence="5" id="KW-0049">Antioxidant</keyword>
<evidence type="ECO:0000256" key="3">
    <source>
        <dbReference type="ARBA" id="ARBA00013017"/>
    </source>
</evidence>
<dbReference type="InterPro" id="IPR036249">
    <property type="entry name" value="Thioredoxin-like_sf"/>
</dbReference>
<dbReference type="OrthoDB" id="9812811at2"/>
<sequence>MLNKGEQFPEFKLENQNGEWITNETLKGNKAILYFYPRDNTPTCTTEACDFRDNLALFNDMDVQVYGISGDSKKKHQNFINKHNLNFDLLVDEDYQLSKATGVYQLKKSFGKESMGIVRTTFVIDEDGYIIDVIEKVKVKTQLDELKQILG</sequence>
<evidence type="ECO:0000313" key="15">
    <source>
        <dbReference type="EMBL" id="SUM43843.1"/>
    </source>
</evidence>
<dbReference type="PANTHER" id="PTHR42801:SF4">
    <property type="entry name" value="AHPC_TSA FAMILY PROTEIN"/>
    <property type="match status" value="1"/>
</dbReference>
<accession>A0A5F1AZY4</accession>
<keyword evidence="8" id="KW-0676">Redox-active center</keyword>
<keyword evidence="18" id="KW-1185">Reference proteome</keyword>
<dbReference type="GO" id="GO:0045454">
    <property type="term" value="P:cell redox homeostasis"/>
    <property type="evidence" value="ECO:0007669"/>
    <property type="project" value="TreeGrafter"/>
</dbReference>
<dbReference type="NCBIfam" id="NF006960">
    <property type="entry name" value="PRK09437.1"/>
    <property type="match status" value="1"/>
</dbReference>
<evidence type="ECO:0000256" key="12">
    <source>
        <dbReference type="ARBA" id="ARBA00049091"/>
    </source>
</evidence>
<evidence type="ECO:0000256" key="11">
    <source>
        <dbReference type="ARBA" id="ARBA00041373"/>
    </source>
</evidence>
<proteinExistence type="inferred from homology"/>
<evidence type="ECO:0000256" key="13">
    <source>
        <dbReference type="PIRSR" id="PIRSR000239-1"/>
    </source>
</evidence>
<dbReference type="Gene3D" id="3.40.30.10">
    <property type="entry name" value="Glutaredoxin"/>
    <property type="match status" value="1"/>
</dbReference>
<dbReference type="EMBL" id="SRLS01000019">
    <property type="protein sequence ID" value="TGE15764.1"/>
    <property type="molecule type" value="Genomic_DNA"/>
</dbReference>
<evidence type="ECO:0000259" key="14">
    <source>
        <dbReference type="PROSITE" id="PS51352"/>
    </source>
</evidence>